<evidence type="ECO:0000259" key="7">
    <source>
        <dbReference type="Pfam" id="PF02826"/>
    </source>
</evidence>
<dbReference type="Proteomes" id="UP000254978">
    <property type="component" value="Unassembled WGS sequence"/>
</dbReference>
<evidence type="ECO:0000256" key="4">
    <source>
        <dbReference type="ARBA" id="ARBA00023027"/>
    </source>
</evidence>
<dbReference type="GO" id="GO:0051287">
    <property type="term" value="F:NAD binding"/>
    <property type="evidence" value="ECO:0007669"/>
    <property type="project" value="InterPro"/>
</dbReference>
<feature type="domain" description="D-isomer specific 2-hydroxyacid dehydrogenase NAD-binding" evidence="7">
    <location>
        <begin position="114"/>
        <end position="286"/>
    </location>
</feature>
<feature type="domain" description="D-isomer specific 2-hydroxyacid dehydrogenase catalytic" evidence="6">
    <location>
        <begin position="27"/>
        <end position="312"/>
    </location>
</feature>
<evidence type="ECO:0000313" key="9">
    <source>
        <dbReference type="Proteomes" id="UP000254978"/>
    </source>
</evidence>
<dbReference type="RefSeq" id="WP_115279472.1">
    <property type="nucleotide sequence ID" value="NZ_AP022600.1"/>
</dbReference>
<evidence type="ECO:0000259" key="6">
    <source>
        <dbReference type="Pfam" id="PF00389"/>
    </source>
</evidence>
<evidence type="ECO:0000313" key="8">
    <source>
        <dbReference type="EMBL" id="STZ60234.1"/>
    </source>
</evidence>
<dbReference type="InterPro" id="IPR006140">
    <property type="entry name" value="D-isomer_DH_NAD-bd"/>
</dbReference>
<dbReference type="OrthoDB" id="117809at2"/>
<accession>A0A378TI64</accession>
<dbReference type="InterPro" id="IPR050857">
    <property type="entry name" value="D-2-hydroxyacid_DH"/>
</dbReference>
<keyword evidence="4" id="KW-0520">NAD</keyword>
<comment type="similarity">
    <text evidence="1 5">Belongs to the D-isomer specific 2-hydroxyacid dehydrogenase family.</text>
</comment>
<evidence type="ECO:0000256" key="5">
    <source>
        <dbReference type="RuleBase" id="RU003719"/>
    </source>
</evidence>
<dbReference type="InterPro" id="IPR029752">
    <property type="entry name" value="D-isomer_DH_CS1"/>
</dbReference>
<dbReference type="GO" id="GO:0016616">
    <property type="term" value="F:oxidoreductase activity, acting on the CH-OH group of donors, NAD or NADP as acceptor"/>
    <property type="evidence" value="ECO:0007669"/>
    <property type="project" value="InterPro"/>
</dbReference>
<dbReference type="SUPFAM" id="SSF51735">
    <property type="entry name" value="NAD(P)-binding Rossmann-fold domains"/>
    <property type="match status" value="1"/>
</dbReference>
<dbReference type="AlphaFoldDB" id="A0A378TI64"/>
<name>A0A378TI64_9MYCO</name>
<dbReference type="InterPro" id="IPR036291">
    <property type="entry name" value="NAD(P)-bd_dom_sf"/>
</dbReference>
<sequence length="316" mass="33281">MKPVLAILNDYQDVALSFGDFDSLRPHFDIRVFRRAFASDSETVAELTDAQVVVAMRERTSLGRSVIEALPQLKLIVTTGTRNAAIDLAAAAERGVVVSGTGMSRHAAGEHTWALLMAAARHIPAEVADLRAGGWQISVGAELHGRTLGIVGLGHIGSQMARYAQAFGMTVLAWSANLDAAHARELGVEPVTKERLFAESDVVTVHLVLSERSRGVVGAAELAALGPTGLLVNTSRGPLVDEAALVAALSSGTLGAAALDVFDAEPLPADHPLRTLPNVVATPHIGFVTDAAYSTAYSQAVEDIHAWLRGAPIRLL</sequence>
<keyword evidence="3 5" id="KW-0560">Oxidoreductase</keyword>
<dbReference type="GO" id="GO:0008652">
    <property type="term" value="P:amino acid biosynthetic process"/>
    <property type="evidence" value="ECO:0007669"/>
    <property type="project" value="UniProtKB-KW"/>
</dbReference>
<dbReference type="EMBL" id="UGQT01000001">
    <property type="protein sequence ID" value="STZ60234.1"/>
    <property type="molecule type" value="Genomic_DNA"/>
</dbReference>
<dbReference type="Gene3D" id="3.40.50.720">
    <property type="entry name" value="NAD(P)-binding Rossmann-like Domain"/>
    <property type="match status" value="2"/>
</dbReference>
<protein>
    <submittedName>
        <fullName evidence="8">D-3-phosphoglycerate dehydrogenase SerA2</fullName>
        <ecNumber evidence="8">1.-.-.-</ecNumber>
    </submittedName>
</protein>
<organism evidence="8 9">
    <name type="scientific">Mycolicibacterium tokaiense</name>
    <dbReference type="NCBI Taxonomy" id="39695"/>
    <lineage>
        <taxon>Bacteria</taxon>
        <taxon>Bacillati</taxon>
        <taxon>Actinomycetota</taxon>
        <taxon>Actinomycetes</taxon>
        <taxon>Mycobacteriales</taxon>
        <taxon>Mycobacteriaceae</taxon>
        <taxon>Mycolicibacterium</taxon>
    </lineage>
</organism>
<keyword evidence="9" id="KW-1185">Reference proteome</keyword>
<evidence type="ECO:0000256" key="3">
    <source>
        <dbReference type="ARBA" id="ARBA00023002"/>
    </source>
</evidence>
<dbReference type="PROSITE" id="PS00065">
    <property type="entry name" value="D_2_HYDROXYACID_DH_1"/>
    <property type="match status" value="1"/>
</dbReference>
<evidence type="ECO:0000256" key="1">
    <source>
        <dbReference type="ARBA" id="ARBA00005854"/>
    </source>
</evidence>
<dbReference type="InterPro" id="IPR006139">
    <property type="entry name" value="D-isomer_2_OHA_DH_cat_dom"/>
</dbReference>
<keyword evidence="2" id="KW-0028">Amino-acid biosynthesis</keyword>
<proteinExistence type="inferred from homology"/>
<dbReference type="PANTHER" id="PTHR42789">
    <property type="entry name" value="D-ISOMER SPECIFIC 2-HYDROXYACID DEHYDROGENASE FAMILY PROTEIN (AFU_ORTHOLOGUE AFUA_6G10090)"/>
    <property type="match status" value="1"/>
</dbReference>
<dbReference type="SUPFAM" id="SSF52283">
    <property type="entry name" value="Formate/glycerate dehydrogenase catalytic domain-like"/>
    <property type="match status" value="1"/>
</dbReference>
<dbReference type="PANTHER" id="PTHR42789:SF1">
    <property type="entry name" value="D-ISOMER SPECIFIC 2-HYDROXYACID DEHYDROGENASE FAMILY PROTEIN (AFU_ORTHOLOGUE AFUA_6G10090)"/>
    <property type="match status" value="1"/>
</dbReference>
<dbReference type="EC" id="1.-.-.-" evidence="8"/>
<evidence type="ECO:0000256" key="2">
    <source>
        <dbReference type="ARBA" id="ARBA00022605"/>
    </source>
</evidence>
<dbReference type="CDD" id="cd12169">
    <property type="entry name" value="PGDH_like_1"/>
    <property type="match status" value="1"/>
</dbReference>
<dbReference type="Pfam" id="PF02826">
    <property type="entry name" value="2-Hacid_dh_C"/>
    <property type="match status" value="1"/>
</dbReference>
<dbReference type="Pfam" id="PF00389">
    <property type="entry name" value="2-Hacid_dh"/>
    <property type="match status" value="1"/>
</dbReference>
<gene>
    <name evidence="8" type="primary">serA2</name>
    <name evidence="8" type="ORF">NCTC10821_03772</name>
</gene>
<reference evidence="8 9" key="1">
    <citation type="submission" date="2018-06" db="EMBL/GenBank/DDBJ databases">
        <authorList>
            <consortium name="Pathogen Informatics"/>
            <person name="Doyle S."/>
        </authorList>
    </citation>
    <scope>NUCLEOTIDE SEQUENCE [LARGE SCALE GENOMIC DNA]</scope>
    <source>
        <strain evidence="8 9">NCTC10821</strain>
    </source>
</reference>
<dbReference type="FunFam" id="3.40.50.720:FF:000203">
    <property type="entry name" value="D-3-phosphoglycerate dehydrogenase (SerA)"/>
    <property type="match status" value="1"/>
</dbReference>